<protein>
    <submittedName>
        <fullName evidence="5">PhosphoDiEsterase family member (Pde-4)</fullName>
    </submittedName>
</protein>
<dbReference type="InterPro" id="IPR036971">
    <property type="entry name" value="PDEase_catalytic_dom_sf"/>
</dbReference>
<evidence type="ECO:0000313" key="6">
    <source>
        <dbReference type="Proteomes" id="UP000023152"/>
    </source>
</evidence>
<organism evidence="5 6">
    <name type="scientific">Reticulomyxa filosa</name>
    <dbReference type="NCBI Taxonomy" id="46433"/>
    <lineage>
        <taxon>Eukaryota</taxon>
        <taxon>Sar</taxon>
        <taxon>Rhizaria</taxon>
        <taxon>Retaria</taxon>
        <taxon>Foraminifera</taxon>
        <taxon>Monothalamids</taxon>
        <taxon>Reticulomyxidae</taxon>
        <taxon>Reticulomyxa</taxon>
    </lineage>
</organism>
<dbReference type="PANTHER" id="PTHR11347">
    <property type="entry name" value="CYCLIC NUCLEOTIDE PHOSPHODIESTERASE"/>
    <property type="match status" value="1"/>
</dbReference>
<sequence>MPDTMAEIMTFMHVLFKFCFVRQRFKSACFVLVMQKKKTKSNLSQKYSESYLENYHIASVMQLLEESSNSANWLKNVSEKERLRMLHWIRFCILGTDMGTYHVSIKQELKTKLHFLTCEREWSEEDKLTMARACLHFADIGNPCREHKVSSEWGKLVVTEFYEQGDVMRNLGLEISPGCDRFENSGDQNTPAKPKFDFNAMCFEPLLHLIIPFVPQLKTEALVIYNANSKLRSDKALKT</sequence>
<dbReference type="EMBL" id="ASPP01004760">
    <property type="protein sequence ID" value="ETO31700.1"/>
    <property type="molecule type" value="Genomic_DNA"/>
</dbReference>
<dbReference type="Gene3D" id="1.10.1300.10">
    <property type="entry name" value="3'5'-cyclic nucleotide phosphodiesterase, catalytic domain"/>
    <property type="match status" value="1"/>
</dbReference>
<accession>X6NZG0</accession>
<dbReference type="GO" id="GO:0046872">
    <property type="term" value="F:metal ion binding"/>
    <property type="evidence" value="ECO:0007669"/>
    <property type="project" value="UniProtKB-KW"/>
</dbReference>
<evidence type="ECO:0000259" key="4">
    <source>
        <dbReference type="PROSITE" id="PS51845"/>
    </source>
</evidence>
<evidence type="ECO:0000256" key="3">
    <source>
        <dbReference type="PIRSR" id="PIRSR623088-3"/>
    </source>
</evidence>
<feature type="binding site" evidence="3">
    <location>
        <position position="139"/>
    </location>
    <ligand>
        <name>Zn(2+)</name>
        <dbReference type="ChEBI" id="CHEBI:29105"/>
        <label>1</label>
    </ligand>
</feature>
<gene>
    <name evidence="5" type="ORF">RFI_05419</name>
</gene>
<comment type="caution">
    <text evidence="5">The sequence shown here is derived from an EMBL/GenBank/DDBJ whole genome shotgun (WGS) entry which is preliminary data.</text>
</comment>
<dbReference type="SUPFAM" id="SSF109604">
    <property type="entry name" value="HD-domain/PDEase-like"/>
    <property type="match status" value="1"/>
</dbReference>
<name>X6NZG0_RETFI</name>
<dbReference type="Proteomes" id="UP000023152">
    <property type="component" value="Unassembled WGS sequence"/>
</dbReference>
<dbReference type="Pfam" id="PF00233">
    <property type="entry name" value="PDEase_I"/>
    <property type="match status" value="1"/>
</dbReference>
<dbReference type="AlphaFoldDB" id="X6NZG0"/>
<feature type="domain" description="PDEase" evidence="4">
    <location>
        <begin position="38"/>
        <end position="239"/>
    </location>
</feature>
<dbReference type="PROSITE" id="PS51845">
    <property type="entry name" value="PDEASE_I_2"/>
    <property type="match status" value="1"/>
</dbReference>
<evidence type="ECO:0000256" key="2">
    <source>
        <dbReference type="ARBA" id="ARBA00022801"/>
    </source>
</evidence>
<proteinExistence type="predicted"/>
<evidence type="ECO:0000256" key="1">
    <source>
        <dbReference type="ARBA" id="ARBA00022723"/>
    </source>
</evidence>
<dbReference type="GO" id="GO:0007165">
    <property type="term" value="P:signal transduction"/>
    <property type="evidence" value="ECO:0007669"/>
    <property type="project" value="InterPro"/>
</dbReference>
<dbReference type="GO" id="GO:0004114">
    <property type="term" value="F:3',5'-cyclic-nucleotide phosphodiesterase activity"/>
    <property type="evidence" value="ECO:0007669"/>
    <property type="project" value="InterPro"/>
</dbReference>
<dbReference type="InterPro" id="IPR002073">
    <property type="entry name" value="PDEase_catalytic_dom"/>
</dbReference>
<keyword evidence="1 3" id="KW-0479">Metal-binding</keyword>
<evidence type="ECO:0000313" key="5">
    <source>
        <dbReference type="EMBL" id="ETO31700.1"/>
    </source>
</evidence>
<dbReference type="OrthoDB" id="546632at2759"/>
<reference evidence="5 6" key="1">
    <citation type="journal article" date="2013" name="Curr. Biol.">
        <title>The Genome of the Foraminiferan Reticulomyxa filosa.</title>
        <authorList>
            <person name="Glockner G."/>
            <person name="Hulsmann N."/>
            <person name="Schleicher M."/>
            <person name="Noegel A.A."/>
            <person name="Eichinger L."/>
            <person name="Gallinger C."/>
            <person name="Pawlowski J."/>
            <person name="Sierra R."/>
            <person name="Euteneuer U."/>
            <person name="Pillet L."/>
            <person name="Moustafa A."/>
            <person name="Platzer M."/>
            <person name="Groth M."/>
            <person name="Szafranski K."/>
            <person name="Schliwa M."/>
        </authorList>
    </citation>
    <scope>NUCLEOTIDE SEQUENCE [LARGE SCALE GENOMIC DNA]</scope>
</reference>
<dbReference type="PRINTS" id="PR00387">
    <property type="entry name" value="PDIESTERASE1"/>
</dbReference>
<keyword evidence="6" id="KW-1185">Reference proteome</keyword>
<dbReference type="InterPro" id="IPR023088">
    <property type="entry name" value="PDEase"/>
</dbReference>
<keyword evidence="2" id="KW-0378">Hydrolase</keyword>